<keyword evidence="3" id="KW-0812">Transmembrane</keyword>
<dbReference type="HOGENOM" id="CLU_010194_13_1_1"/>
<comment type="similarity">
    <text evidence="1">Belongs to the short-chain dehydrogenases/reductases (SDR) family.</text>
</comment>
<organism evidence="4 5">
    <name type="scientific">Piloderma croceum (strain F 1598)</name>
    <dbReference type="NCBI Taxonomy" id="765440"/>
    <lineage>
        <taxon>Eukaryota</taxon>
        <taxon>Fungi</taxon>
        <taxon>Dikarya</taxon>
        <taxon>Basidiomycota</taxon>
        <taxon>Agaricomycotina</taxon>
        <taxon>Agaricomycetes</taxon>
        <taxon>Agaricomycetidae</taxon>
        <taxon>Atheliales</taxon>
        <taxon>Atheliaceae</taxon>
        <taxon>Piloderma</taxon>
    </lineage>
</organism>
<evidence type="ECO:0000313" key="4">
    <source>
        <dbReference type="EMBL" id="KIM75987.1"/>
    </source>
</evidence>
<gene>
    <name evidence="4" type="ORF">PILCRDRAFT_826838</name>
</gene>
<dbReference type="STRING" id="765440.A0A0C3BF86"/>
<evidence type="ECO:0000256" key="3">
    <source>
        <dbReference type="SAM" id="Phobius"/>
    </source>
</evidence>
<dbReference type="InterPro" id="IPR036291">
    <property type="entry name" value="NAD(P)-bd_dom_sf"/>
</dbReference>
<evidence type="ECO:0008006" key="6">
    <source>
        <dbReference type="Google" id="ProtNLM"/>
    </source>
</evidence>
<feature type="transmembrane region" description="Helical" evidence="3">
    <location>
        <begin position="305"/>
        <end position="324"/>
    </location>
</feature>
<protein>
    <recommendedName>
        <fullName evidence="6">NAD(P)-binding protein</fullName>
    </recommendedName>
</protein>
<dbReference type="PRINTS" id="PR00081">
    <property type="entry name" value="GDHRDH"/>
</dbReference>
<name>A0A0C3BF86_PILCF</name>
<keyword evidence="5" id="KW-1185">Reference proteome</keyword>
<dbReference type="Pfam" id="PF00106">
    <property type="entry name" value="adh_short"/>
    <property type="match status" value="1"/>
</dbReference>
<dbReference type="PANTHER" id="PTHR43180:SF16">
    <property type="entry name" value="BACILYSIN BIOSYNTHESIS OXIDOREDUCTASE BACC"/>
    <property type="match status" value="1"/>
</dbReference>
<evidence type="ECO:0000256" key="2">
    <source>
        <dbReference type="ARBA" id="ARBA00023002"/>
    </source>
</evidence>
<proteinExistence type="inferred from homology"/>
<dbReference type="SUPFAM" id="SSF51735">
    <property type="entry name" value="NAD(P)-binding Rossmann-fold domains"/>
    <property type="match status" value="1"/>
</dbReference>
<reference evidence="4 5" key="1">
    <citation type="submission" date="2014-04" db="EMBL/GenBank/DDBJ databases">
        <authorList>
            <consortium name="DOE Joint Genome Institute"/>
            <person name="Kuo A."/>
            <person name="Tarkka M."/>
            <person name="Buscot F."/>
            <person name="Kohler A."/>
            <person name="Nagy L.G."/>
            <person name="Floudas D."/>
            <person name="Copeland A."/>
            <person name="Barry K.W."/>
            <person name="Cichocki N."/>
            <person name="Veneault-Fourrey C."/>
            <person name="LaButti K."/>
            <person name="Lindquist E.A."/>
            <person name="Lipzen A."/>
            <person name="Lundell T."/>
            <person name="Morin E."/>
            <person name="Murat C."/>
            <person name="Sun H."/>
            <person name="Tunlid A."/>
            <person name="Henrissat B."/>
            <person name="Grigoriev I.V."/>
            <person name="Hibbett D.S."/>
            <person name="Martin F."/>
            <person name="Nordberg H.P."/>
            <person name="Cantor M.N."/>
            <person name="Hua S.X."/>
        </authorList>
    </citation>
    <scope>NUCLEOTIDE SEQUENCE [LARGE SCALE GENOMIC DNA]</scope>
    <source>
        <strain evidence="4 5">F 1598</strain>
    </source>
</reference>
<dbReference type="PANTHER" id="PTHR43180">
    <property type="entry name" value="3-OXOACYL-(ACYL-CARRIER-PROTEIN) REDUCTASE (AFU_ORTHOLOGUE AFUA_6G11210)"/>
    <property type="match status" value="1"/>
</dbReference>
<accession>A0A0C3BF86</accession>
<reference evidence="5" key="2">
    <citation type="submission" date="2015-01" db="EMBL/GenBank/DDBJ databases">
        <title>Evolutionary Origins and Diversification of the Mycorrhizal Mutualists.</title>
        <authorList>
            <consortium name="DOE Joint Genome Institute"/>
            <consortium name="Mycorrhizal Genomics Consortium"/>
            <person name="Kohler A."/>
            <person name="Kuo A."/>
            <person name="Nagy L.G."/>
            <person name="Floudas D."/>
            <person name="Copeland A."/>
            <person name="Barry K.W."/>
            <person name="Cichocki N."/>
            <person name="Veneault-Fourrey C."/>
            <person name="LaButti K."/>
            <person name="Lindquist E.A."/>
            <person name="Lipzen A."/>
            <person name="Lundell T."/>
            <person name="Morin E."/>
            <person name="Murat C."/>
            <person name="Riley R."/>
            <person name="Ohm R."/>
            <person name="Sun H."/>
            <person name="Tunlid A."/>
            <person name="Henrissat B."/>
            <person name="Grigoriev I.V."/>
            <person name="Hibbett D.S."/>
            <person name="Martin F."/>
        </authorList>
    </citation>
    <scope>NUCLEOTIDE SEQUENCE [LARGE SCALE GENOMIC DNA]</scope>
    <source>
        <strain evidence="5">F 1598</strain>
    </source>
</reference>
<evidence type="ECO:0000313" key="5">
    <source>
        <dbReference type="Proteomes" id="UP000054166"/>
    </source>
</evidence>
<dbReference type="Proteomes" id="UP000054166">
    <property type="component" value="Unassembled WGS sequence"/>
</dbReference>
<dbReference type="GO" id="GO:0016491">
    <property type="term" value="F:oxidoreductase activity"/>
    <property type="evidence" value="ECO:0007669"/>
    <property type="project" value="UniProtKB-KW"/>
</dbReference>
<dbReference type="Gene3D" id="3.40.50.720">
    <property type="entry name" value="NAD(P)-binding Rossmann-like Domain"/>
    <property type="match status" value="1"/>
</dbReference>
<keyword evidence="3" id="KW-1133">Transmembrane helix</keyword>
<evidence type="ECO:0000256" key="1">
    <source>
        <dbReference type="ARBA" id="ARBA00006484"/>
    </source>
</evidence>
<dbReference type="InterPro" id="IPR002347">
    <property type="entry name" value="SDR_fam"/>
</dbReference>
<sequence>MTTITDEELHLYADRVKGKIVVITGAANGFGRETALRFAKFGAKVVIGDVDIEGAERVTATIITSGGQCVARRCDVTNWDDQIALFELAESKYGSVDIVIPNAGVTELGTFSSPQLTDGKLTKPSFKTLEIDLVGVMYTAHIGLYCMSKRKTKGDLKSIIFLGSMASWQAIPGEPMYSAAKHGVLGFMRSIYPSCRGQGIRVATIHPWFADTALVRTSVKVLLAGIPLTPIERVAGAIMYAATDPDMGTSGCTWLLPDDGYVFRLEREELKEGVYKMINARVDAAITGIRGIKHAFTTIRDLGKIFGRAIMLAVLVCGAAMYLYTKGVKA</sequence>
<keyword evidence="2" id="KW-0560">Oxidoreductase</keyword>
<dbReference type="AlphaFoldDB" id="A0A0C3BF86"/>
<dbReference type="InParanoid" id="A0A0C3BF86"/>
<dbReference type="OrthoDB" id="5371740at2759"/>
<keyword evidence="3" id="KW-0472">Membrane</keyword>
<dbReference type="EMBL" id="KN833040">
    <property type="protein sequence ID" value="KIM75987.1"/>
    <property type="molecule type" value="Genomic_DNA"/>
</dbReference>